<name>A0AAV4Q0W3_CAEEX</name>
<dbReference type="AlphaFoldDB" id="A0AAV4Q0W3"/>
<sequence length="109" mass="12527">MELMNHWSNVNTFYILPPTFPQPRNPRALRDNPLRAWECQIPFSSLLPKPCFDLLALHLKMELMTQWSNVNTFYILPLTAKKSSCSPGQSPQGLGMSDFIQFPFTKALL</sequence>
<comment type="caution">
    <text evidence="1">The sequence shown here is derived from an EMBL/GenBank/DDBJ whole genome shotgun (WGS) entry which is preliminary data.</text>
</comment>
<dbReference type="Proteomes" id="UP001054945">
    <property type="component" value="Unassembled WGS sequence"/>
</dbReference>
<protein>
    <submittedName>
        <fullName evidence="1">Uncharacterized protein</fullName>
    </submittedName>
</protein>
<gene>
    <name evidence="1" type="ORF">CEXT_638131</name>
</gene>
<organism evidence="1 2">
    <name type="scientific">Caerostris extrusa</name>
    <name type="common">Bark spider</name>
    <name type="synonym">Caerostris bankana</name>
    <dbReference type="NCBI Taxonomy" id="172846"/>
    <lineage>
        <taxon>Eukaryota</taxon>
        <taxon>Metazoa</taxon>
        <taxon>Ecdysozoa</taxon>
        <taxon>Arthropoda</taxon>
        <taxon>Chelicerata</taxon>
        <taxon>Arachnida</taxon>
        <taxon>Araneae</taxon>
        <taxon>Araneomorphae</taxon>
        <taxon>Entelegynae</taxon>
        <taxon>Araneoidea</taxon>
        <taxon>Araneidae</taxon>
        <taxon>Caerostris</taxon>
    </lineage>
</organism>
<evidence type="ECO:0000313" key="1">
    <source>
        <dbReference type="EMBL" id="GIY01832.1"/>
    </source>
</evidence>
<accession>A0AAV4Q0W3</accession>
<dbReference type="EMBL" id="BPLR01005374">
    <property type="protein sequence ID" value="GIY01832.1"/>
    <property type="molecule type" value="Genomic_DNA"/>
</dbReference>
<keyword evidence="2" id="KW-1185">Reference proteome</keyword>
<reference evidence="1 2" key="1">
    <citation type="submission" date="2021-06" db="EMBL/GenBank/DDBJ databases">
        <title>Caerostris extrusa draft genome.</title>
        <authorList>
            <person name="Kono N."/>
            <person name="Arakawa K."/>
        </authorList>
    </citation>
    <scope>NUCLEOTIDE SEQUENCE [LARGE SCALE GENOMIC DNA]</scope>
</reference>
<proteinExistence type="predicted"/>
<evidence type="ECO:0000313" key="2">
    <source>
        <dbReference type="Proteomes" id="UP001054945"/>
    </source>
</evidence>